<dbReference type="PANTHER" id="PTHR36842:SF1">
    <property type="entry name" value="PROTEIN TOLB"/>
    <property type="match status" value="1"/>
</dbReference>
<dbReference type="SUPFAM" id="SSF53474">
    <property type="entry name" value="alpha/beta-Hydrolases"/>
    <property type="match status" value="1"/>
</dbReference>
<reference evidence="2" key="1">
    <citation type="submission" date="2022-08" db="EMBL/GenBank/DDBJ databases">
        <title>Alicyclobacillus dauci DSM2870, complete genome.</title>
        <authorList>
            <person name="Wang Q."/>
            <person name="Cai R."/>
            <person name="Wang Z."/>
        </authorList>
    </citation>
    <scope>NUCLEOTIDE SEQUENCE</scope>
    <source>
        <strain evidence="2">DSM 28700</strain>
    </source>
</reference>
<protein>
    <recommendedName>
        <fullName evidence="4">S9 family peptidase</fullName>
    </recommendedName>
</protein>
<evidence type="ECO:0008006" key="4">
    <source>
        <dbReference type="Google" id="ProtNLM"/>
    </source>
</evidence>
<dbReference type="InterPro" id="IPR029058">
    <property type="entry name" value="AB_hydrolase_fold"/>
</dbReference>
<name>A0ABY6Z7S4_9BACL</name>
<dbReference type="Gene3D" id="2.120.10.30">
    <property type="entry name" value="TolB, C-terminal domain"/>
    <property type="match status" value="2"/>
</dbReference>
<comment type="similarity">
    <text evidence="1">Belongs to the TolB family.</text>
</comment>
<proteinExistence type="inferred from homology"/>
<dbReference type="Gene3D" id="3.40.50.1820">
    <property type="entry name" value="alpha/beta hydrolase"/>
    <property type="match status" value="1"/>
</dbReference>
<dbReference type="InterPro" id="IPR011659">
    <property type="entry name" value="WD40"/>
</dbReference>
<dbReference type="InterPro" id="IPR011042">
    <property type="entry name" value="6-blade_b-propeller_TolB-like"/>
</dbReference>
<evidence type="ECO:0000313" key="2">
    <source>
        <dbReference type="EMBL" id="WAH38743.1"/>
    </source>
</evidence>
<gene>
    <name evidence="2" type="ORF">NZD86_09815</name>
</gene>
<dbReference type="Pfam" id="PF07676">
    <property type="entry name" value="PD40"/>
    <property type="match status" value="3"/>
</dbReference>
<dbReference type="PANTHER" id="PTHR36842">
    <property type="entry name" value="PROTEIN TOLB HOMOLOG"/>
    <property type="match status" value="1"/>
</dbReference>
<accession>A0ABY6Z7S4</accession>
<sequence>MVRRRLTPADLLQLRTVSDPQISPDGTRIAYVQTTMDGHANQYKCRIWMVSTAVGSTPRPFTFGPELDYAPRWSPDGEWLAFISARQGRSALWIVPSQGGYAHQLSCLQDIGGAPVWSPDSSSIACVVHVGPKGPEKDNWPHRTSEVRFSDDVLVIDRLWYKLDSAGFMVRRHWHLFTISVTGADRGKFTQLTFGDTDYSEPAWSPDGGSIAIADNRTPDGIGMTHFNDIWVVPSTGGVPRRVTSSLGPADHPAWSPDGRLIAYIGHDRRHGGYTFPGIWLVSASGGKPRELTANFHYAIGNHAIRDVRGYKEPTIVPVWAQDGRSVYTCASVSGAVNLWRFSVLDGKAVQLTHGNRVIYNLSFNRDVRQVAMAVTTPTLPGDIWAGDVNGIRIQARRITEVNRDWLTSVVIAEPVRFTFRAANGPEAEGWILAPAHRSRFDQKPAVLQIHGGPTVMYGHAFFFEFQLLAGCGLPVIYSNPRGSFGYDQDFAAAIRGDWGTMIIWT</sequence>
<evidence type="ECO:0000313" key="3">
    <source>
        <dbReference type="Proteomes" id="UP001164803"/>
    </source>
</evidence>
<dbReference type="SUPFAM" id="SSF82171">
    <property type="entry name" value="DPP6 N-terminal domain-like"/>
    <property type="match status" value="1"/>
</dbReference>
<evidence type="ECO:0000256" key="1">
    <source>
        <dbReference type="ARBA" id="ARBA00009820"/>
    </source>
</evidence>
<dbReference type="RefSeq" id="WP_268046333.1">
    <property type="nucleotide sequence ID" value="NZ_CP104064.1"/>
</dbReference>
<organism evidence="2 3">
    <name type="scientific">Alicyclobacillus dauci</name>
    <dbReference type="NCBI Taxonomy" id="1475485"/>
    <lineage>
        <taxon>Bacteria</taxon>
        <taxon>Bacillati</taxon>
        <taxon>Bacillota</taxon>
        <taxon>Bacilli</taxon>
        <taxon>Bacillales</taxon>
        <taxon>Alicyclobacillaceae</taxon>
        <taxon>Alicyclobacillus</taxon>
    </lineage>
</organism>
<dbReference type="EMBL" id="CP104064">
    <property type="protein sequence ID" value="WAH38743.1"/>
    <property type="molecule type" value="Genomic_DNA"/>
</dbReference>
<keyword evidence="3" id="KW-1185">Reference proteome</keyword>
<dbReference type="Proteomes" id="UP001164803">
    <property type="component" value="Chromosome"/>
</dbReference>